<protein>
    <submittedName>
        <fullName evidence="2">Uncharacterized protein</fullName>
    </submittedName>
</protein>
<evidence type="ECO:0000313" key="2">
    <source>
        <dbReference type="EMBL" id="OUQ09503.1"/>
    </source>
</evidence>
<dbReference type="AlphaFoldDB" id="A0A1Y4QZ25"/>
<dbReference type="Proteomes" id="UP000196074">
    <property type="component" value="Unassembled WGS sequence"/>
</dbReference>
<gene>
    <name evidence="2" type="ORF">B5E88_09925</name>
</gene>
<dbReference type="EMBL" id="NFLC01000022">
    <property type="protein sequence ID" value="OUQ09503.1"/>
    <property type="molecule type" value="Genomic_DNA"/>
</dbReference>
<comment type="caution">
    <text evidence="2">The sequence shown here is derived from an EMBL/GenBank/DDBJ whole genome shotgun (WGS) entry which is preliminary data.</text>
</comment>
<name>A0A1Y4QZ25_9ENTE</name>
<evidence type="ECO:0000256" key="1">
    <source>
        <dbReference type="SAM" id="Coils"/>
    </source>
</evidence>
<feature type="coiled-coil region" evidence="1">
    <location>
        <begin position="37"/>
        <end position="78"/>
    </location>
</feature>
<accession>A0A1Y4QZ25</accession>
<proteinExistence type="predicted"/>
<keyword evidence="1" id="KW-0175">Coiled coil</keyword>
<organism evidence="2 3">
    <name type="scientific">Enterococcus cecorum</name>
    <dbReference type="NCBI Taxonomy" id="44008"/>
    <lineage>
        <taxon>Bacteria</taxon>
        <taxon>Bacillati</taxon>
        <taxon>Bacillota</taxon>
        <taxon>Bacilli</taxon>
        <taxon>Lactobacillales</taxon>
        <taxon>Enterococcaceae</taxon>
        <taxon>Enterococcus</taxon>
    </lineage>
</organism>
<dbReference type="RefSeq" id="WP_087215744.1">
    <property type="nucleotide sequence ID" value="NZ_NFLC01000022.1"/>
</dbReference>
<reference evidence="3" key="1">
    <citation type="submission" date="2017-04" db="EMBL/GenBank/DDBJ databases">
        <title>Function of individual gut microbiota members based on whole genome sequencing of pure cultures obtained from chicken caecum.</title>
        <authorList>
            <person name="Medvecky M."/>
            <person name="Cejkova D."/>
            <person name="Polansky O."/>
            <person name="Karasova D."/>
            <person name="Kubasova T."/>
            <person name="Cizek A."/>
            <person name="Rychlik I."/>
        </authorList>
    </citation>
    <scope>NUCLEOTIDE SEQUENCE [LARGE SCALE GENOMIC DNA]</scope>
    <source>
        <strain evidence="3">An144</strain>
    </source>
</reference>
<sequence length="201" mass="23077">MDKKIIFASILLTLLFVGSAGMNILQANQSKEWHVQQERYEKQLSDKDSELKDTSERLSNIEKRYQKLYKEKNGATNERISRITKKIFTALYTYDTKNQTVQDRKEKLKGYMSEGALEQVFQNTEGGDEQTAETISKLTHDPIVYVQSADSAQLLILAEVYFEFSVAGSEKMQGHYLYQMTYDQLNDTIIGFKALSDLPTT</sequence>
<evidence type="ECO:0000313" key="3">
    <source>
        <dbReference type="Proteomes" id="UP000196074"/>
    </source>
</evidence>